<evidence type="ECO:0000256" key="3">
    <source>
        <dbReference type="ARBA" id="ARBA00022750"/>
    </source>
</evidence>
<evidence type="ECO:0000256" key="8">
    <source>
        <dbReference type="SAM" id="SignalP"/>
    </source>
</evidence>
<dbReference type="GO" id="GO:0006508">
    <property type="term" value="P:proteolysis"/>
    <property type="evidence" value="ECO:0007669"/>
    <property type="project" value="UniProtKB-KW"/>
</dbReference>
<dbReference type="Pfam" id="PF00026">
    <property type="entry name" value="Asp"/>
    <property type="match status" value="1"/>
</dbReference>
<dbReference type="AlphaFoldDB" id="A0A814E8J3"/>
<keyword evidence="8" id="KW-0732">Signal</keyword>
<dbReference type="PRINTS" id="PR00792">
    <property type="entry name" value="PEPSIN"/>
</dbReference>
<evidence type="ECO:0000256" key="6">
    <source>
        <dbReference type="PIRSR" id="PIRSR601461-2"/>
    </source>
</evidence>
<feature type="signal peptide" evidence="8">
    <location>
        <begin position="1"/>
        <end position="20"/>
    </location>
</feature>
<keyword evidence="4 7" id="KW-0378">Hydrolase</keyword>
<keyword evidence="2 7" id="KW-0645">Protease</keyword>
<evidence type="ECO:0000256" key="4">
    <source>
        <dbReference type="ARBA" id="ARBA00022801"/>
    </source>
</evidence>
<dbReference type="InterPro" id="IPR001461">
    <property type="entry name" value="Aspartic_peptidase_A1"/>
</dbReference>
<keyword evidence="6" id="KW-1015">Disulfide bond</keyword>
<dbReference type="PANTHER" id="PTHR47966:SF51">
    <property type="entry name" value="BETA-SITE APP-CLEAVING ENZYME, ISOFORM A-RELATED"/>
    <property type="match status" value="1"/>
</dbReference>
<dbReference type="InterPro" id="IPR021109">
    <property type="entry name" value="Peptidase_aspartic_dom_sf"/>
</dbReference>
<reference evidence="10" key="1">
    <citation type="submission" date="2021-02" db="EMBL/GenBank/DDBJ databases">
        <authorList>
            <person name="Nowell W R."/>
        </authorList>
    </citation>
    <scope>NUCLEOTIDE SEQUENCE</scope>
</reference>
<dbReference type="SUPFAM" id="SSF50630">
    <property type="entry name" value="Acid proteases"/>
    <property type="match status" value="1"/>
</dbReference>
<sequence>MVNRCCVVKFLLVAYTAVSATELPRILCYRKAGVLGRNNYPNVETYKNSLRFMGKTNLASQTLINQANFYWIGLLSIGTPGQTFFVDFDTGSTDLWVPSSECQSTCGYKTRYDSRKSNTSRPNDASFRIAYGDGSYVQGQFVYDTVTVAGLSVVNQAFAQAKNTSGFSSSTFDGVFGLAYPSLATKGQTSVFYNMWQQGLINHPSFSFYFNPDPNVYPGGELILGGIDSSRYTGSITYTDVILPAYWEFELTNVQTNEHIICSNCRAILDTGTTLIVGPTNQIGLLNRLINGTYDPVTGLYAVDCQNRSLDSIPNVDFLLGNTTFTLSALQYLLVVHLTGDKYICYTVFQGVNLHDTTGSLIWVLGDYFLTRFYSIYDLHANRVGLAKSISYDYLQSSPKSLFGNASAQTDQFSLYVFALFFFMEMCVN</sequence>
<protein>
    <recommendedName>
        <fullName evidence="9">Peptidase A1 domain-containing protein</fullName>
    </recommendedName>
</protein>
<dbReference type="Proteomes" id="UP000663828">
    <property type="component" value="Unassembled WGS sequence"/>
</dbReference>
<evidence type="ECO:0000256" key="1">
    <source>
        <dbReference type="ARBA" id="ARBA00007447"/>
    </source>
</evidence>
<feature type="chain" id="PRO_5032419090" description="Peptidase A1 domain-containing protein" evidence="8">
    <location>
        <begin position="21"/>
        <end position="429"/>
    </location>
</feature>
<comment type="similarity">
    <text evidence="1 7">Belongs to the peptidase A1 family.</text>
</comment>
<organism evidence="10 11">
    <name type="scientific">Adineta ricciae</name>
    <name type="common">Rotifer</name>
    <dbReference type="NCBI Taxonomy" id="249248"/>
    <lineage>
        <taxon>Eukaryota</taxon>
        <taxon>Metazoa</taxon>
        <taxon>Spiralia</taxon>
        <taxon>Gnathifera</taxon>
        <taxon>Rotifera</taxon>
        <taxon>Eurotatoria</taxon>
        <taxon>Bdelloidea</taxon>
        <taxon>Adinetida</taxon>
        <taxon>Adinetidae</taxon>
        <taxon>Adineta</taxon>
    </lineage>
</organism>
<keyword evidence="3 7" id="KW-0064">Aspartyl protease</keyword>
<dbReference type="InterPro" id="IPR001969">
    <property type="entry name" value="Aspartic_peptidase_AS"/>
</dbReference>
<dbReference type="PROSITE" id="PS51767">
    <property type="entry name" value="PEPTIDASE_A1"/>
    <property type="match status" value="1"/>
</dbReference>
<dbReference type="EMBL" id="CAJNOR010000621">
    <property type="protein sequence ID" value="CAF0964577.1"/>
    <property type="molecule type" value="Genomic_DNA"/>
</dbReference>
<evidence type="ECO:0000256" key="2">
    <source>
        <dbReference type="ARBA" id="ARBA00022670"/>
    </source>
</evidence>
<evidence type="ECO:0000313" key="11">
    <source>
        <dbReference type="Proteomes" id="UP000663828"/>
    </source>
</evidence>
<evidence type="ECO:0000313" key="10">
    <source>
        <dbReference type="EMBL" id="CAF0964577.1"/>
    </source>
</evidence>
<dbReference type="FunFam" id="2.40.70.10:FF:000115">
    <property type="entry name" value="Lysosomal aspartic protease"/>
    <property type="match status" value="1"/>
</dbReference>
<evidence type="ECO:0000259" key="9">
    <source>
        <dbReference type="PROSITE" id="PS51767"/>
    </source>
</evidence>
<name>A0A814E8J3_ADIRI</name>
<proteinExistence type="inferred from homology"/>
<feature type="disulfide bond" evidence="6">
    <location>
        <begin position="102"/>
        <end position="106"/>
    </location>
</feature>
<dbReference type="GO" id="GO:0004190">
    <property type="term" value="F:aspartic-type endopeptidase activity"/>
    <property type="evidence" value="ECO:0007669"/>
    <property type="project" value="UniProtKB-KW"/>
</dbReference>
<feature type="domain" description="Peptidase A1" evidence="9">
    <location>
        <begin position="71"/>
        <end position="387"/>
    </location>
</feature>
<comment type="caution">
    <text evidence="10">The sequence shown here is derived from an EMBL/GenBank/DDBJ whole genome shotgun (WGS) entry which is preliminary data.</text>
</comment>
<feature type="active site" evidence="5">
    <location>
        <position position="89"/>
    </location>
</feature>
<evidence type="ECO:0000256" key="5">
    <source>
        <dbReference type="PIRSR" id="PIRSR601461-1"/>
    </source>
</evidence>
<evidence type="ECO:0000256" key="7">
    <source>
        <dbReference type="RuleBase" id="RU000454"/>
    </source>
</evidence>
<dbReference type="PANTHER" id="PTHR47966">
    <property type="entry name" value="BETA-SITE APP-CLEAVING ENZYME, ISOFORM A-RELATED"/>
    <property type="match status" value="1"/>
</dbReference>
<accession>A0A814E8J3</accession>
<dbReference type="InterPro" id="IPR033121">
    <property type="entry name" value="PEPTIDASE_A1"/>
</dbReference>
<dbReference type="Gene3D" id="2.40.70.10">
    <property type="entry name" value="Acid Proteases"/>
    <property type="match status" value="2"/>
</dbReference>
<dbReference type="PROSITE" id="PS00141">
    <property type="entry name" value="ASP_PROTEASE"/>
    <property type="match status" value="2"/>
</dbReference>
<keyword evidence="11" id="KW-1185">Reference proteome</keyword>
<gene>
    <name evidence="10" type="ORF">XAT740_LOCUS11336</name>
</gene>
<dbReference type="GO" id="GO:0005764">
    <property type="term" value="C:lysosome"/>
    <property type="evidence" value="ECO:0007669"/>
    <property type="project" value="TreeGrafter"/>
</dbReference>
<feature type="active site" evidence="5">
    <location>
        <position position="270"/>
    </location>
</feature>